<sequence>MTARSVPSRSLAENDQRMELGRVSLNSGCSVRTVSDNTHIHIPQLYHVSSPPTNMTTITDPTLLSVLQAATAARDQCLSLISLLETNTPTETTTTTSTEETERALSARLAILRALNRKAIYSVRETKQQTAAKRHEVDELHLQLQNITHKYTTLPMLPAEDFLARNPAFLGRPEHDVTLARIRDEHEARQALEAERVALVRKKEGLVRETNAKKEELGRLDVEVERWIAGQEGVRRVFEARGSKGEGKEVEG</sequence>
<keyword evidence="2" id="KW-1185">Reference proteome</keyword>
<organism evidence="1 2">
    <name type="scientific">Lecanosticta acicola</name>
    <dbReference type="NCBI Taxonomy" id="111012"/>
    <lineage>
        <taxon>Eukaryota</taxon>
        <taxon>Fungi</taxon>
        <taxon>Dikarya</taxon>
        <taxon>Ascomycota</taxon>
        <taxon>Pezizomycotina</taxon>
        <taxon>Dothideomycetes</taxon>
        <taxon>Dothideomycetidae</taxon>
        <taxon>Mycosphaerellales</taxon>
        <taxon>Mycosphaerellaceae</taxon>
        <taxon>Lecanosticta</taxon>
    </lineage>
</organism>
<dbReference type="Proteomes" id="UP001296104">
    <property type="component" value="Unassembled WGS sequence"/>
</dbReference>
<dbReference type="EMBL" id="CAVMBE010000025">
    <property type="protein sequence ID" value="CAK4014515.1"/>
    <property type="molecule type" value="Genomic_DNA"/>
</dbReference>
<comment type="caution">
    <text evidence="1">The sequence shown here is derived from an EMBL/GenBank/DDBJ whole genome shotgun (WGS) entry which is preliminary data.</text>
</comment>
<name>A0AAI9EAV9_9PEZI</name>
<evidence type="ECO:0000313" key="1">
    <source>
        <dbReference type="EMBL" id="CAK4014515.1"/>
    </source>
</evidence>
<protein>
    <submittedName>
        <fullName evidence="1">Uncharacterized protein</fullName>
    </submittedName>
</protein>
<proteinExistence type="predicted"/>
<dbReference type="AlphaFoldDB" id="A0AAI9EAV9"/>
<reference evidence="1" key="1">
    <citation type="submission" date="2023-11" db="EMBL/GenBank/DDBJ databases">
        <authorList>
            <person name="Alioto T."/>
            <person name="Alioto T."/>
            <person name="Gomez Garrido J."/>
        </authorList>
    </citation>
    <scope>NUCLEOTIDE SEQUENCE</scope>
</reference>
<gene>
    <name evidence="1" type="ORF">LECACI_7A004537</name>
</gene>
<accession>A0AAI9EAV9</accession>
<evidence type="ECO:0000313" key="2">
    <source>
        <dbReference type="Proteomes" id="UP001296104"/>
    </source>
</evidence>